<dbReference type="Pfam" id="PF00465">
    <property type="entry name" value="Fe-ADH"/>
    <property type="match status" value="1"/>
</dbReference>
<evidence type="ECO:0000256" key="3">
    <source>
        <dbReference type="ARBA" id="ARBA00023027"/>
    </source>
</evidence>
<dbReference type="InterPro" id="IPR001670">
    <property type="entry name" value="ADH_Fe/GldA"/>
</dbReference>
<evidence type="ECO:0000313" key="7">
    <source>
        <dbReference type="Proteomes" id="UP001301797"/>
    </source>
</evidence>
<evidence type="ECO:0000259" key="4">
    <source>
        <dbReference type="Pfam" id="PF00465"/>
    </source>
</evidence>
<dbReference type="Proteomes" id="UP001301797">
    <property type="component" value="Chromosome"/>
</dbReference>
<evidence type="ECO:0000256" key="2">
    <source>
        <dbReference type="ARBA" id="ARBA00023002"/>
    </source>
</evidence>
<dbReference type="RefSeq" id="WP_317136363.1">
    <property type="nucleotide sequence ID" value="NZ_CP043875.1"/>
</dbReference>
<evidence type="ECO:0000259" key="5">
    <source>
        <dbReference type="Pfam" id="PF25137"/>
    </source>
</evidence>
<evidence type="ECO:0000256" key="1">
    <source>
        <dbReference type="ARBA" id="ARBA00007358"/>
    </source>
</evidence>
<keyword evidence="7" id="KW-1185">Reference proteome</keyword>
<sequence length="388" mass="41775">MSPAVLRELRKFVAPEFITGDNSRVFAGRYAGNFRSKNIILATDKKVLKQPWMKEITAGLDENSIEYTIFSDISENTRESDVMTGADVYESGECTGIVAVGGGSVLDCAKGIGIVVANKGHISDYVGVDLVTNPCPPMICVPTTAGSSADVSQYAVIRSAEKRKKSIIVSKSIVPDVTLIDPVTLATLPDSVTINSGIDALTHAIEAYVSNGSSHLSSLLSLEAIRLLGQSFPYPEEKRSDLDFRFDTMLASLYAGIAFSNAGLGLIHSMSHAIGGIFDLPHGLSSSIVMDPVISYNYNYVPEGYRKIAEALGIDVKNKGADDLLDEIFGKISMMRGNGQEDLSLSSYGASEDDIEELVKRTYDDPCIATNPVIPSAEVLRIIFQNLL</sequence>
<dbReference type="AlphaFoldDB" id="A0AA97I500"/>
<dbReference type="GeneID" id="85230421"/>
<dbReference type="InterPro" id="IPR056798">
    <property type="entry name" value="ADH_Fe_C"/>
</dbReference>
<dbReference type="KEGG" id="mefw:F1737_09600"/>
<dbReference type="FunFam" id="3.40.50.1970:FF:000003">
    <property type="entry name" value="Alcohol dehydrogenase, iron-containing"/>
    <property type="match status" value="1"/>
</dbReference>
<dbReference type="PANTHER" id="PTHR11496">
    <property type="entry name" value="ALCOHOL DEHYDROGENASE"/>
    <property type="match status" value="1"/>
</dbReference>
<dbReference type="Gene3D" id="3.40.50.1970">
    <property type="match status" value="1"/>
</dbReference>
<accession>A0AA97I500</accession>
<dbReference type="SUPFAM" id="SSF56796">
    <property type="entry name" value="Dehydroquinate synthase-like"/>
    <property type="match status" value="1"/>
</dbReference>
<protein>
    <submittedName>
        <fullName evidence="6">Iron-containing alcohol dehydrogenase</fullName>
    </submittedName>
</protein>
<reference evidence="6 7" key="1">
    <citation type="submission" date="2019-09" db="EMBL/GenBank/DDBJ databases">
        <title>The complete genome of Methanoplanus sp. FWC-SCC4.</title>
        <authorList>
            <person name="Chen S.-C."/>
            <person name="Zhou Y.-Z."/>
            <person name="Lai M.-C."/>
        </authorList>
    </citation>
    <scope>NUCLEOTIDE SEQUENCE [LARGE SCALE GENOMIC DNA]</scope>
    <source>
        <strain evidence="6 7">FWC-SCC4</strain>
    </source>
</reference>
<dbReference type="Pfam" id="PF25137">
    <property type="entry name" value="ADH_Fe_C"/>
    <property type="match status" value="1"/>
</dbReference>
<organism evidence="6 7">
    <name type="scientific">Methanochimaera problematica</name>
    <dbReference type="NCBI Taxonomy" id="2609417"/>
    <lineage>
        <taxon>Archaea</taxon>
        <taxon>Methanobacteriati</taxon>
        <taxon>Methanobacteriota</taxon>
        <taxon>Stenosarchaea group</taxon>
        <taxon>Methanomicrobia</taxon>
        <taxon>Methanomicrobiales</taxon>
        <taxon>Methanomicrobiaceae</taxon>
        <taxon>Methanochimaera</taxon>
    </lineage>
</organism>
<dbReference type="EMBL" id="CP043875">
    <property type="protein sequence ID" value="WOF16921.1"/>
    <property type="molecule type" value="Genomic_DNA"/>
</dbReference>
<dbReference type="GO" id="GO:0046872">
    <property type="term" value="F:metal ion binding"/>
    <property type="evidence" value="ECO:0007669"/>
    <property type="project" value="InterPro"/>
</dbReference>
<evidence type="ECO:0000313" key="6">
    <source>
        <dbReference type="EMBL" id="WOF16921.1"/>
    </source>
</evidence>
<dbReference type="PROSITE" id="PS00913">
    <property type="entry name" value="ADH_IRON_1"/>
    <property type="match status" value="1"/>
</dbReference>
<dbReference type="InterPro" id="IPR039697">
    <property type="entry name" value="Alcohol_dehydrogenase_Fe"/>
</dbReference>
<name>A0AA97I500_9EURY</name>
<comment type="similarity">
    <text evidence="1">Belongs to the iron-containing alcohol dehydrogenase family.</text>
</comment>
<keyword evidence="2" id="KW-0560">Oxidoreductase</keyword>
<dbReference type="InterPro" id="IPR018211">
    <property type="entry name" value="ADH_Fe_CS"/>
</dbReference>
<keyword evidence="3" id="KW-0520">NAD</keyword>
<feature type="domain" description="Alcohol dehydrogenase iron-type/glycerol dehydrogenase GldA" evidence="4">
    <location>
        <begin position="16"/>
        <end position="182"/>
    </location>
</feature>
<dbReference type="Gene3D" id="1.20.1090.10">
    <property type="entry name" value="Dehydroquinate synthase-like - alpha domain"/>
    <property type="match status" value="1"/>
</dbReference>
<dbReference type="PANTHER" id="PTHR11496:SF102">
    <property type="entry name" value="ALCOHOL DEHYDROGENASE 4"/>
    <property type="match status" value="1"/>
</dbReference>
<gene>
    <name evidence="6" type="ORF">F1737_09600</name>
</gene>
<dbReference type="GO" id="GO:0004022">
    <property type="term" value="F:alcohol dehydrogenase (NAD+) activity"/>
    <property type="evidence" value="ECO:0007669"/>
    <property type="project" value="TreeGrafter"/>
</dbReference>
<feature type="domain" description="Fe-containing alcohol dehydrogenase-like C-terminal" evidence="5">
    <location>
        <begin position="193"/>
        <end position="383"/>
    </location>
</feature>
<proteinExistence type="inferred from homology"/>